<feature type="region of interest" description="Disordered" evidence="1">
    <location>
        <begin position="38"/>
        <end position="69"/>
    </location>
</feature>
<dbReference type="AlphaFoldDB" id="A0A5B7FN99"/>
<feature type="region of interest" description="Disordered" evidence="1">
    <location>
        <begin position="220"/>
        <end position="264"/>
    </location>
</feature>
<gene>
    <name evidence="2" type="ORF">E2C01_040535</name>
</gene>
<keyword evidence="3" id="KW-1185">Reference proteome</keyword>
<feature type="region of interest" description="Disordered" evidence="1">
    <location>
        <begin position="129"/>
        <end position="152"/>
    </location>
</feature>
<protein>
    <submittedName>
        <fullName evidence="2">Uncharacterized protein</fullName>
    </submittedName>
</protein>
<sequence>MLACCSAATGYSHDSRGARQAHGRAPLTTRRDCRRRSHHLLGADSGPRPDQLVGEDEVGGSDSRAHSRRWHQVRVVSGQTASHPHLGWPSLIPTHWPLSTLTPRPHRSRGFLPYGSLSCENVRAKYKWKRSEGGKERRRGGGEGEATRRASKRWVGEVRRGGVQGGVALGITASPTHHHRCRTSPPLLTRPSHHHHYHCFATVTHLLLLPLLLLPGLRPRPTPALATPPDPDWGTRGPSQRESFCTHGREAGESEWGGGKRVTG</sequence>
<evidence type="ECO:0000313" key="2">
    <source>
        <dbReference type="EMBL" id="MPC46807.1"/>
    </source>
</evidence>
<reference evidence="2 3" key="1">
    <citation type="submission" date="2019-05" db="EMBL/GenBank/DDBJ databases">
        <title>Another draft genome of Portunus trituberculatus and its Hox gene families provides insights of decapod evolution.</title>
        <authorList>
            <person name="Jeong J.-H."/>
            <person name="Song I."/>
            <person name="Kim S."/>
            <person name="Choi T."/>
            <person name="Kim D."/>
            <person name="Ryu S."/>
            <person name="Kim W."/>
        </authorList>
    </citation>
    <scope>NUCLEOTIDE SEQUENCE [LARGE SCALE GENOMIC DNA]</scope>
    <source>
        <tissue evidence="2">Muscle</tissue>
    </source>
</reference>
<feature type="compositionally biased region" description="Pro residues" evidence="1">
    <location>
        <begin position="220"/>
        <end position="231"/>
    </location>
</feature>
<organism evidence="2 3">
    <name type="scientific">Portunus trituberculatus</name>
    <name type="common">Swimming crab</name>
    <name type="synonym">Neptunus trituberculatus</name>
    <dbReference type="NCBI Taxonomy" id="210409"/>
    <lineage>
        <taxon>Eukaryota</taxon>
        <taxon>Metazoa</taxon>
        <taxon>Ecdysozoa</taxon>
        <taxon>Arthropoda</taxon>
        <taxon>Crustacea</taxon>
        <taxon>Multicrustacea</taxon>
        <taxon>Malacostraca</taxon>
        <taxon>Eumalacostraca</taxon>
        <taxon>Eucarida</taxon>
        <taxon>Decapoda</taxon>
        <taxon>Pleocyemata</taxon>
        <taxon>Brachyura</taxon>
        <taxon>Eubrachyura</taxon>
        <taxon>Portunoidea</taxon>
        <taxon>Portunidae</taxon>
        <taxon>Portuninae</taxon>
        <taxon>Portunus</taxon>
    </lineage>
</organism>
<dbReference type="EMBL" id="VSRR010007391">
    <property type="protein sequence ID" value="MPC46807.1"/>
    <property type="molecule type" value="Genomic_DNA"/>
</dbReference>
<name>A0A5B7FN99_PORTR</name>
<accession>A0A5B7FN99</accession>
<evidence type="ECO:0000256" key="1">
    <source>
        <dbReference type="SAM" id="MobiDB-lite"/>
    </source>
</evidence>
<feature type="compositionally biased region" description="Gly residues" evidence="1">
    <location>
        <begin position="255"/>
        <end position="264"/>
    </location>
</feature>
<proteinExistence type="predicted"/>
<evidence type="ECO:0000313" key="3">
    <source>
        <dbReference type="Proteomes" id="UP000324222"/>
    </source>
</evidence>
<comment type="caution">
    <text evidence="2">The sequence shown here is derived from an EMBL/GenBank/DDBJ whole genome shotgun (WGS) entry which is preliminary data.</text>
</comment>
<dbReference type="Proteomes" id="UP000324222">
    <property type="component" value="Unassembled WGS sequence"/>
</dbReference>